<reference evidence="4" key="1">
    <citation type="journal article" date="2014" name="Front. Microbiol.">
        <title>High frequency of phylogenetically diverse reductive dehalogenase-homologous genes in deep subseafloor sedimentary metagenomes.</title>
        <authorList>
            <person name="Kawai M."/>
            <person name="Futagami T."/>
            <person name="Toyoda A."/>
            <person name="Takaki Y."/>
            <person name="Nishi S."/>
            <person name="Hori S."/>
            <person name="Arai W."/>
            <person name="Tsubouchi T."/>
            <person name="Morono Y."/>
            <person name="Uchiyama I."/>
            <person name="Ito T."/>
            <person name="Fujiyama A."/>
            <person name="Inagaki F."/>
            <person name="Takami H."/>
        </authorList>
    </citation>
    <scope>NUCLEOTIDE SEQUENCE</scope>
    <source>
        <strain evidence="4">Expedition CK06-06</strain>
    </source>
</reference>
<keyword evidence="2" id="KW-0342">GTP-binding</keyword>
<dbReference type="Gene3D" id="3.40.50.300">
    <property type="entry name" value="P-loop containing nucleotide triphosphate hydrolases"/>
    <property type="match status" value="1"/>
</dbReference>
<evidence type="ECO:0000256" key="2">
    <source>
        <dbReference type="ARBA" id="ARBA00023134"/>
    </source>
</evidence>
<protein>
    <recommendedName>
        <fullName evidence="3">OBG-type G domain-containing protein</fullName>
    </recommendedName>
</protein>
<dbReference type="Pfam" id="PF01926">
    <property type="entry name" value="MMR_HSR1"/>
    <property type="match status" value="1"/>
</dbReference>
<keyword evidence="1" id="KW-0547">Nucleotide-binding</keyword>
<dbReference type="PANTHER" id="PTHR11702:SF31">
    <property type="entry name" value="MITOCHONDRIAL RIBOSOME-ASSOCIATED GTPASE 2"/>
    <property type="match status" value="1"/>
</dbReference>
<evidence type="ECO:0000259" key="3">
    <source>
        <dbReference type="PROSITE" id="PS51710"/>
    </source>
</evidence>
<proteinExistence type="predicted"/>
<feature type="domain" description="OBG-type G" evidence="3">
    <location>
        <begin position="1"/>
        <end position="105"/>
    </location>
</feature>
<dbReference type="PANTHER" id="PTHR11702">
    <property type="entry name" value="DEVELOPMENTALLY REGULATED GTP-BINDING PROTEIN-RELATED"/>
    <property type="match status" value="1"/>
</dbReference>
<dbReference type="AlphaFoldDB" id="X0ZA85"/>
<gene>
    <name evidence="4" type="ORF">S01H4_13442</name>
</gene>
<accession>X0ZA85</accession>
<dbReference type="SUPFAM" id="SSF52540">
    <property type="entry name" value="P-loop containing nucleoside triphosphate hydrolases"/>
    <property type="match status" value="1"/>
</dbReference>
<dbReference type="InterPro" id="IPR031167">
    <property type="entry name" value="G_OBG"/>
</dbReference>
<evidence type="ECO:0000256" key="1">
    <source>
        <dbReference type="ARBA" id="ARBA00022741"/>
    </source>
</evidence>
<dbReference type="PROSITE" id="PS51710">
    <property type="entry name" value="G_OBG"/>
    <property type="match status" value="1"/>
</dbReference>
<dbReference type="InterPro" id="IPR045086">
    <property type="entry name" value="OBG_GTPase"/>
</dbReference>
<comment type="caution">
    <text evidence="4">The sequence shown here is derived from an EMBL/GenBank/DDBJ whole genome shotgun (WGS) entry which is preliminary data.</text>
</comment>
<feature type="non-terminal residue" evidence="4">
    <location>
        <position position="1"/>
    </location>
</feature>
<name>X0ZA85_9ZZZZ</name>
<dbReference type="InterPro" id="IPR006073">
    <property type="entry name" value="GTP-bd"/>
</dbReference>
<dbReference type="InterPro" id="IPR006074">
    <property type="entry name" value="GTP1-OBG_CS"/>
</dbReference>
<evidence type="ECO:0000313" key="4">
    <source>
        <dbReference type="EMBL" id="GAG55212.1"/>
    </source>
</evidence>
<dbReference type="GO" id="GO:0003924">
    <property type="term" value="F:GTPase activity"/>
    <property type="evidence" value="ECO:0007669"/>
    <property type="project" value="InterPro"/>
</dbReference>
<sequence>DMPGIVEGAHRGKGLGLQFLRHIERTNLLILLIDIFAPEPLSQYECLLNEFKQYGNTLLKKPRIVVFNKVDLLKKIPTFDLNEKVFYISALKGDGVKDLVEYLNR</sequence>
<dbReference type="EMBL" id="BART01005922">
    <property type="protein sequence ID" value="GAG55212.1"/>
    <property type="molecule type" value="Genomic_DNA"/>
</dbReference>
<dbReference type="PROSITE" id="PS00905">
    <property type="entry name" value="GTP1_OBG"/>
    <property type="match status" value="1"/>
</dbReference>
<organism evidence="4">
    <name type="scientific">marine sediment metagenome</name>
    <dbReference type="NCBI Taxonomy" id="412755"/>
    <lineage>
        <taxon>unclassified sequences</taxon>
        <taxon>metagenomes</taxon>
        <taxon>ecological metagenomes</taxon>
    </lineage>
</organism>
<dbReference type="InterPro" id="IPR027417">
    <property type="entry name" value="P-loop_NTPase"/>
</dbReference>
<dbReference type="GO" id="GO:0005525">
    <property type="term" value="F:GTP binding"/>
    <property type="evidence" value="ECO:0007669"/>
    <property type="project" value="UniProtKB-KW"/>
</dbReference>